<organism evidence="1 2">
    <name type="scientific">Scutellospora calospora</name>
    <dbReference type="NCBI Taxonomy" id="85575"/>
    <lineage>
        <taxon>Eukaryota</taxon>
        <taxon>Fungi</taxon>
        <taxon>Fungi incertae sedis</taxon>
        <taxon>Mucoromycota</taxon>
        <taxon>Glomeromycotina</taxon>
        <taxon>Glomeromycetes</taxon>
        <taxon>Diversisporales</taxon>
        <taxon>Gigasporaceae</taxon>
        <taxon>Scutellospora</taxon>
    </lineage>
</organism>
<keyword evidence="2" id="KW-1185">Reference proteome</keyword>
<dbReference type="Proteomes" id="UP000789860">
    <property type="component" value="Unassembled WGS sequence"/>
</dbReference>
<sequence>SKGPDGETIIKLTSIHLEHNHLLVPKNASFATEYWKLTAEIKDLIKKYTLCDLDVPSQVQLLHELFSKATIIDYDMKNYVYKFWHIHSIQGGDTIKLFEHFEKERAKDSDCIFTIVDNNFKSRIVVQAVLPDETSESYRWVLQQIIKATGVQPGAFIIDADLGLESVIPEVYPNTYLLYCIWHIRRNIEKQLAKSLGDHYADFLKAFYRIHNVLCKEAFGRYWQQLMAEFLQQ</sequence>
<accession>A0ACA9NZU2</accession>
<proteinExistence type="predicted"/>
<reference evidence="1" key="1">
    <citation type="submission" date="2021-06" db="EMBL/GenBank/DDBJ databases">
        <authorList>
            <person name="Kallberg Y."/>
            <person name="Tangrot J."/>
            <person name="Rosling A."/>
        </authorList>
    </citation>
    <scope>NUCLEOTIDE SEQUENCE</scope>
    <source>
        <strain evidence="1">AU212A</strain>
    </source>
</reference>
<feature type="non-terminal residue" evidence="1">
    <location>
        <position position="233"/>
    </location>
</feature>
<evidence type="ECO:0000313" key="2">
    <source>
        <dbReference type="Proteomes" id="UP000789860"/>
    </source>
</evidence>
<gene>
    <name evidence="1" type="ORF">SCALOS_LOCUS9902</name>
</gene>
<protein>
    <submittedName>
        <fullName evidence="1">7047_t:CDS:1</fullName>
    </submittedName>
</protein>
<evidence type="ECO:0000313" key="1">
    <source>
        <dbReference type="EMBL" id="CAG8685809.1"/>
    </source>
</evidence>
<feature type="non-terminal residue" evidence="1">
    <location>
        <position position="1"/>
    </location>
</feature>
<comment type="caution">
    <text evidence="1">The sequence shown here is derived from an EMBL/GenBank/DDBJ whole genome shotgun (WGS) entry which is preliminary data.</text>
</comment>
<name>A0ACA9NZU2_9GLOM</name>
<dbReference type="EMBL" id="CAJVPM010033613">
    <property type="protein sequence ID" value="CAG8685809.1"/>
    <property type="molecule type" value="Genomic_DNA"/>
</dbReference>